<accession>A0AA88GV39</accession>
<reference evidence="4 5" key="1">
    <citation type="journal article" date="2018" name="BMC Genomics">
        <title>The genome of Naegleria lovaniensis, the basis for a comparative approach to unravel pathogenicity factors of the human pathogenic amoeba N. fowleri.</title>
        <authorList>
            <person name="Liechti N."/>
            <person name="Schurch N."/>
            <person name="Bruggmann R."/>
            <person name="Wittwer M."/>
        </authorList>
    </citation>
    <scope>NUCLEOTIDE SEQUENCE [LARGE SCALE GENOMIC DNA]</scope>
    <source>
        <strain evidence="4 5">ATCC 30569</strain>
    </source>
</reference>
<comment type="caution">
    <text evidence="4">The sequence shown here is derived from an EMBL/GenBank/DDBJ whole genome shotgun (WGS) entry which is preliminary data.</text>
</comment>
<dbReference type="Proteomes" id="UP000816034">
    <property type="component" value="Unassembled WGS sequence"/>
</dbReference>
<gene>
    <name evidence="4" type="ORF">C9374_014351</name>
</gene>
<proteinExistence type="inferred from homology"/>
<dbReference type="PANTHER" id="PTHR12411">
    <property type="entry name" value="CYSTEINE PROTEASE FAMILY C1-RELATED"/>
    <property type="match status" value="1"/>
</dbReference>
<evidence type="ECO:0000256" key="2">
    <source>
        <dbReference type="SAM" id="SignalP"/>
    </source>
</evidence>
<dbReference type="GO" id="GO:0008234">
    <property type="term" value="F:cysteine-type peptidase activity"/>
    <property type="evidence" value="ECO:0007669"/>
    <property type="project" value="InterPro"/>
</dbReference>
<evidence type="ECO:0000259" key="3">
    <source>
        <dbReference type="SMART" id="SM00645"/>
    </source>
</evidence>
<name>A0AA88GV39_NAELO</name>
<dbReference type="SUPFAM" id="SSF54001">
    <property type="entry name" value="Cysteine proteinases"/>
    <property type="match status" value="1"/>
</dbReference>
<dbReference type="AlphaFoldDB" id="A0AA88GV39"/>
<protein>
    <recommendedName>
        <fullName evidence="3">Peptidase C1A papain C-terminal domain-containing protein</fullName>
    </recommendedName>
</protein>
<dbReference type="GeneID" id="68106804"/>
<dbReference type="RefSeq" id="XP_044552943.1">
    <property type="nucleotide sequence ID" value="XM_044690329.1"/>
</dbReference>
<dbReference type="Pfam" id="PF00112">
    <property type="entry name" value="Peptidase_C1"/>
    <property type="match status" value="1"/>
</dbReference>
<dbReference type="Gene3D" id="3.90.70.10">
    <property type="entry name" value="Cysteine proteinases"/>
    <property type="match status" value="1"/>
</dbReference>
<dbReference type="SMART" id="SM00645">
    <property type="entry name" value="Pept_C1"/>
    <property type="match status" value="1"/>
</dbReference>
<sequence>MKTLLCFIAAFVMIALSSSSAYGFEACFEPNHLLREMNMKNNAEPIKMTYPLMKAIPSNYDWRNVSGVNYLSPIRNQNLPQACGSCWAVTTTSVLADRINILRKASWPMAYLSPQHVLACGNSGTCKGGDHYSVYVYANKFGIPDETCNNYRAIDQTCTDMNACYTCSTFGASNCHPIPNFKRYKVGQYGVIKGSDNMKSEIFARGPITCAIQVTPEFERYTGGVFNQVIANPQVSHIVGVVGFGVDPQSQQEYFILRNSWGSTWGEQGFARVTVNSLGIQNDCVFGVPINA</sequence>
<feature type="signal peptide" evidence="2">
    <location>
        <begin position="1"/>
        <end position="21"/>
    </location>
</feature>
<dbReference type="InterPro" id="IPR000668">
    <property type="entry name" value="Peptidase_C1A_C"/>
</dbReference>
<feature type="chain" id="PRO_5041743993" description="Peptidase C1A papain C-terminal domain-containing protein" evidence="2">
    <location>
        <begin position="22"/>
        <end position="292"/>
    </location>
</feature>
<keyword evidence="5" id="KW-1185">Reference proteome</keyword>
<dbReference type="InterPro" id="IPR038765">
    <property type="entry name" value="Papain-like_cys_pep_sf"/>
</dbReference>
<evidence type="ECO:0000256" key="1">
    <source>
        <dbReference type="ARBA" id="ARBA00008455"/>
    </source>
</evidence>
<comment type="similarity">
    <text evidence="1">Belongs to the peptidase C1 family.</text>
</comment>
<dbReference type="GO" id="GO:0006508">
    <property type="term" value="P:proteolysis"/>
    <property type="evidence" value="ECO:0007669"/>
    <property type="project" value="InterPro"/>
</dbReference>
<evidence type="ECO:0000313" key="4">
    <source>
        <dbReference type="EMBL" id="KAG2388951.1"/>
    </source>
</evidence>
<dbReference type="EMBL" id="PYSW02000008">
    <property type="protein sequence ID" value="KAG2388951.1"/>
    <property type="molecule type" value="Genomic_DNA"/>
</dbReference>
<organism evidence="4 5">
    <name type="scientific">Naegleria lovaniensis</name>
    <name type="common">Amoeba</name>
    <dbReference type="NCBI Taxonomy" id="51637"/>
    <lineage>
        <taxon>Eukaryota</taxon>
        <taxon>Discoba</taxon>
        <taxon>Heterolobosea</taxon>
        <taxon>Tetramitia</taxon>
        <taxon>Eutetramitia</taxon>
        <taxon>Vahlkampfiidae</taxon>
        <taxon>Naegleria</taxon>
    </lineage>
</organism>
<evidence type="ECO:0000313" key="5">
    <source>
        <dbReference type="Proteomes" id="UP000816034"/>
    </source>
</evidence>
<dbReference type="InterPro" id="IPR013128">
    <property type="entry name" value="Peptidase_C1A"/>
</dbReference>
<keyword evidence="2" id="KW-0732">Signal</keyword>
<feature type="domain" description="Peptidase C1A papain C-terminal" evidence="3">
    <location>
        <begin position="56"/>
        <end position="288"/>
    </location>
</feature>